<evidence type="ECO:0000313" key="1">
    <source>
        <dbReference type="EMBL" id="KAK7394289.1"/>
    </source>
</evidence>
<proteinExistence type="predicted"/>
<name>A0AAN9XJ60_PSOTE</name>
<keyword evidence="2" id="KW-1185">Reference proteome</keyword>
<dbReference type="EMBL" id="JAYMYS010000004">
    <property type="protein sequence ID" value="KAK7394289.1"/>
    <property type="molecule type" value="Genomic_DNA"/>
</dbReference>
<dbReference type="Proteomes" id="UP001386955">
    <property type="component" value="Unassembled WGS sequence"/>
</dbReference>
<gene>
    <name evidence="1" type="ORF">VNO78_14811</name>
</gene>
<evidence type="ECO:0000313" key="2">
    <source>
        <dbReference type="Proteomes" id="UP001386955"/>
    </source>
</evidence>
<comment type="caution">
    <text evidence="1">The sequence shown here is derived from an EMBL/GenBank/DDBJ whole genome shotgun (WGS) entry which is preliminary data.</text>
</comment>
<sequence>MLARPGTTVSGHGLHRCRSTLAITRYWTLPKHALPNHGRLHHRTEATATIGEYGGGAHFVVHLDVVGEVGEG</sequence>
<organism evidence="1 2">
    <name type="scientific">Psophocarpus tetragonolobus</name>
    <name type="common">Winged bean</name>
    <name type="synonym">Dolichos tetragonolobus</name>
    <dbReference type="NCBI Taxonomy" id="3891"/>
    <lineage>
        <taxon>Eukaryota</taxon>
        <taxon>Viridiplantae</taxon>
        <taxon>Streptophyta</taxon>
        <taxon>Embryophyta</taxon>
        <taxon>Tracheophyta</taxon>
        <taxon>Spermatophyta</taxon>
        <taxon>Magnoliopsida</taxon>
        <taxon>eudicotyledons</taxon>
        <taxon>Gunneridae</taxon>
        <taxon>Pentapetalae</taxon>
        <taxon>rosids</taxon>
        <taxon>fabids</taxon>
        <taxon>Fabales</taxon>
        <taxon>Fabaceae</taxon>
        <taxon>Papilionoideae</taxon>
        <taxon>50 kb inversion clade</taxon>
        <taxon>NPAAA clade</taxon>
        <taxon>indigoferoid/millettioid clade</taxon>
        <taxon>Phaseoleae</taxon>
        <taxon>Psophocarpus</taxon>
    </lineage>
</organism>
<accession>A0AAN9XJ60</accession>
<dbReference type="AlphaFoldDB" id="A0AAN9XJ60"/>
<reference evidence="1 2" key="1">
    <citation type="submission" date="2024-01" db="EMBL/GenBank/DDBJ databases">
        <title>The genomes of 5 underutilized Papilionoideae crops provide insights into root nodulation and disease resistanc.</title>
        <authorList>
            <person name="Jiang F."/>
        </authorList>
    </citation>
    <scope>NUCLEOTIDE SEQUENCE [LARGE SCALE GENOMIC DNA]</scope>
    <source>
        <strain evidence="1">DUOXIRENSHENG_FW03</strain>
        <tissue evidence="1">Leaves</tissue>
    </source>
</reference>
<protein>
    <submittedName>
        <fullName evidence="1">Uncharacterized protein</fullName>
    </submittedName>
</protein>